<comment type="caution">
    <text evidence="1">The sequence shown here is derived from an EMBL/GenBank/DDBJ whole genome shotgun (WGS) entry which is preliminary data.</text>
</comment>
<dbReference type="EMBL" id="JAPTMU010000264">
    <property type="protein sequence ID" value="KAJ4919676.1"/>
    <property type="molecule type" value="Genomic_DNA"/>
</dbReference>
<sequence length="197" mass="21167">MQTFVLNAGQHQQHNLKRNNEVRDKRQGNCRIIITLYLLLSGDVHQCPGPTTRNINREVTKSNNPVSQVRDTHRESTVIEYIHQPGVMPCVCCPGAGDGLAGLCLLGSGAAGAGEWRSGTPGAVAVDEGSGGDRDRLAAFGHSVQDTPMAMEEVSSDPYGISNLTGLCCPATRKLDVAFSCPNFDPDSWKKKSMKSV</sequence>
<evidence type="ECO:0000313" key="1">
    <source>
        <dbReference type="EMBL" id="KAJ4919676.1"/>
    </source>
</evidence>
<organism evidence="1 2">
    <name type="scientific">Pogonophryne albipinna</name>
    <dbReference type="NCBI Taxonomy" id="1090488"/>
    <lineage>
        <taxon>Eukaryota</taxon>
        <taxon>Metazoa</taxon>
        <taxon>Chordata</taxon>
        <taxon>Craniata</taxon>
        <taxon>Vertebrata</taxon>
        <taxon>Euteleostomi</taxon>
        <taxon>Actinopterygii</taxon>
        <taxon>Neopterygii</taxon>
        <taxon>Teleostei</taxon>
        <taxon>Neoteleostei</taxon>
        <taxon>Acanthomorphata</taxon>
        <taxon>Eupercaria</taxon>
        <taxon>Perciformes</taxon>
        <taxon>Notothenioidei</taxon>
        <taxon>Pogonophryne</taxon>
    </lineage>
</organism>
<gene>
    <name evidence="1" type="ORF">JOQ06_026324</name>
</gene>
<name>A0AAD6F3C0_9TELE</name>
<dbReference type="AlphaFoldDB" id="A0AAD6F3C0"/>
<reference evidence="1" key="1">
    <citation type="submission" date="2022-11" db="EMBL/GenBank/DDBJ databases">
        <title>Chromosome-level genome of Pogonophryne albipinna.</title>
        <authorList>
            <person name="Jo E."/>
        </authorList>
    </citation>
    <scope>NUCLEOTIDE SEQUENCE</scope>
    <source>
        <strain evidence="1">SGF0006</strain>
        <tissue evidence="1">Muscle</tissue>
    </source>
</reference>
<evidence type="ECO:0000313" key="2">
    <source>
        <dbReference type="Proteomes" id="UP001219934"/>
    </source>
</evidence>
<proteinExistence type="predicted"/>
<accession>A0AAD6F3C0</accession>
<protein>
    <submittedName>
        <fullName evidence="1">Uncharacterized protein</fullName>
    </submittedName>
</protein>
<dbReference type="Proteomes" id="UP001219934">
    <property type="component" value="Unassembled WGS sequence"/>
</dbReference>
<keyword evidence="2" id="KW-1185">Reference proteome</keyword>